<dbReference type="EMBL" id="RAQU01000155">
    <property type="protein sequence ID" value="RKK02408.1"/>
    <property type="molecule type" value="Genomic_DNA"/>
</dbReference>
<accession>A0A3A9JP49</accession>
<gene>
    <name evidence="3" type="ORF">D6Z83_19910</name>
    <name evidence="4" type="ORF">EBE87_23435</name>
</gene>
<dbReference type="PANTHER" id="PTHR45947:SF3">
    <property type="entry name" value="SULFOQUINOVOSYL TRANSFERASE SQD2"/>
    <property type="match status" value="1"/>
</dbReference>
<keyword evidence="5" id="KW-1185">Reference proteome</keyword>
<feature type="domain" description="Glycosyltransferase subfamily 4-like N-terminal" evidence="2">
    <location>
        <begin position="15"/>
        <end position="175"/>
    </location>
</feature>
<keyword evidence="3" id="KW-0808">Transferase</keyword>
<dbReference type="AlphaFoldDB" id="A0A3A9JP49"/>
<dbReference type="GO" id="GO:0016758">
    <property type="term" value="F:hexosyltransferase activity"/>
    <property type="evidence" value="ECO:0007669"/>
    <property type="project" value="TreeGrafter"/>
</dbReference>
<feature type="domain" description="Glycosyl transferase family 1" evidence="1">
    <location>
        <begin position="183"/>
        <end position="338"/>
    </location>
</feature>
<dbReference type="EMBL" id="RFLX01000034">
    <property type="protein sequence ID" value="RMI17244.1"/>
    <property type="molecule type" value="Genomic_DNA"/>
</dbReference>
<evidence type="ECO:0000259" key="1">
    <source>
        <dbReference type="Pfam" id="PF00534"/>
    </source>
</evidence>
<dbReference type="Proteomes" id="UP000278036">
    <property type="component" value="Unassembled WGS sequence"/>
</dbReference>
<reference evidence="3 6" key="1">
    <citation type="submission" date="2018-09" db="EMBL/GenBank/DDBJ databases">
        <title>Roseomonas sp. nov., isolated from feces of Tibetan antelopes in the Qinghai-Tibet plateau, China.</title>
        <authorList>
            <person name="Tian Z."/>
        </authorList>
    </citation>
    <scope>NUCLEOTIDE SEQUENCE [LARGE SCALE GENOMIC DNA]</scope>
    <source>
        <strain evidence="4 5">Z23</strain>
        <strain evidence="3 6">Z24</strain>
    </source>
</reference>
<dbReference type="InterPro" id="IPR050194">
    <property type="entry name" value="Glycosyltransferase_grp1"/>
</dbReference>
<dbReference type="OrthoDB" id="9790710at2"/>
<evidence type="ECO:0000313" key="5">
    <source>
        <dbReference type="Proteomes" id="UP000274097"/>
    </source>
</evidence>
<dbReference type="Proteomes" id="UP000274097">
    <property type="component" value="Unassembled WGS sequence"/>
</dbReference>
<dbReference type="InterPro" id="IPR028098">
    <property type="entry name" value="Glyco_trans_4-like_N"/>
</dbReference>
<dbReference type="PANTHER" id="PTHR45947">
    <property type="entry name" value="SULFOQUINOVOSYL TRANSFERASE SQD2"/>
    <property type="match status" value="1"/>
</dbReference>
<dbReference type="RefSeq" id="WP_120639987.1">
    <property type="nucleotide sequence ID" value="NZ_RAQU01000155.1"/>
</dbReference>
<dbReference type="Pfam" id="PF13439">
    <property type="entry name" value="Glyco_transf_4"/>
    <property type="match status" value="1"/>
</dbReference>
<evidence type="ECO:0000313" key="6">
    <source>
        <dbReference type="Proteomes" id="UP000278036"/>
    </source>
</evidence>
<protein>
    <submittedName>
        <fullName evidence="3">Glycosyltransferase</fullName>
    </submittedName>
</protein>
<evidence type="ECO:0000313" key="4">
    <source>
        <dbReference type="EMBL" id="RMI17244.1"/>
    </source>
</evidence>
<dbReference type="SUPFAM" id="SSF53756">
    <property type="entry name" value="UDP-Glycosyltransferase/glycogen phosphorylase"/>
    <property type="match status" value="1"/>
</dbReference>
<dbReference type="InParanoid" id="A0A3A9JP49"/>
<sequence length="382" mass="41733">MNAPLLLHVYPTFNVGGAQVRFAAIANRFGARWRHAVVSLDGGDTCLERIAPEVPLEMLPSPTRKGESLPRAMVNIGRLLHRLKPDLLVTSNWGSIEWALARLAMPGLPHIHTEDGFGPEEAGGQFPRRMMMRRIALRRSTVVLPSTILLRAARETWHLPPSRLHHIPNGLDLARFNPEGQAADLGLPGDGPVIGTVAALRVEKNLGRLLRAAALLRREGLAFRLVIFGDGSERPKLEALARELDLGASVRFAGHLTDPAAAYRAMDLFVLSSDTEQMPFSVLEAMASGLPIASTDAGDIRAMLSAENQPHIAAKDDTALAAAMRPLLQDATLRARLGLANHAKAHRDYDQEAMFQAHAALIERACRHRTPRTGTVSSMVWR</sequence>
<dbReference type="InterPro" id="IPR001296">
    <property type="entry name" value="Glyco_trans_1"/>
</dbReference>
<dbReference type="CDD" id="cd03801">
    <property type="entry name" value="GT4_PimA-like"/>
    <property type="match status" value="1"/>
</dbReference>
<evidence type="ECO:0000259" key="2">
    <source>
        <dbReference type="Pfam" id="PF13439"/>
    </source>
</evidence>
<name>A0A3A9JP49_9PROT</name>
<dbReference type="Pfam" id="PF00534">
    <property type="entry name" value="Glycos_transf_1"/>
    <property type="match status" value="1"/>
</dbReference>
<proteinExistence type="predicted"/>
<dbReference type="Gene3D" id="3.40.50.2000">
    <property type="entry name" value="Glycogen Phosphorylase B"/>
    <property type="match status" value="2"/>
</dbReference>
<comment type="caution">
    <text evidence="3">The sequence shown here is derived from an EMBL/GenBank/DDBJ whole genome shotgun (WGS) entry which is preliminary data.</text>
</comment>
<evidence type="ECO:0000313" key="3">
    <source>
        <dbReference type="EMBL" id="RKK02408.1"/>
    </source>
</evidence>
<organism evidence="3 6">
    <name type="scientific">Teichococcus wenyumeiae</name>
    <dbReference type="NCBI Taxonomy" id="2478470"/>
    <lineage>
        <taxon>Bacteria</taxon>
        <taxon>Pseudomonadati</taxon>
        <taxon>Pseudomonadota</taxon>
        <taxon>Alphaproteobacteria</taxon>
        <taxon>Acetobacterales</taxon>
        <taxon>Roseomonadaceae</taxon>
        <taxon>Roseomonas</taxon>
    </lineage>
</organism>